<sequence length="486" mass="54536">MGLSQFLSSVRLSTDLPQRRPMVASNLQEVTEEVSAEERFLSGLAAMVYNMDPEAGRFDKQTIQELVGTIDQLVDAQINEVLHTPAFQNVESNWTSLADLVQHTNFKADIQLSLMDVSKEEVYADLELNTADIAGSEFFKKLYVAEYDQYGGAPYGGVIGLYEFANTPQDLLWLRTMGKICTASHAPFISAVSPTFFGCTSMREVAQLRDLHSLLDSPKYAAWNALRDTEQAAYLGLTLPRYIVRQPYNQETNPAQGINFTEKVRGDDDGEYLWGNSAMLFARNLVRSFETSGWCQHIRGPKGGGRVDDLPVHVFNLRGEEELKLPVEIAIPDFREYELARSGFMPLIQKKGSADAVFFSAQSLKKSHTFKDPKDSENSQLVTNLSYTFSISRIAHYLKCIMRDNIGSTANAQSIHSQIDRWISGFVTALVNPDDLTLRYYPFKAYSLSVSEVPGKVGWYHCNLSILPHIQFEGMDVDLRVDARLG</sequence>
<feature type="domain" description="TssC1 C-terminal" evidence="2">
    <location>
        <begin position="375"/>
        <end position="485"/>
    </location>
</feature>
<reference evidence="3 4" key="2">
    <citation type="submission" date="2016-12" db="EMBL/GenBank/DDBJ databases">
        <title>Draft Genome Sequence of Cystobacter ferrugineus Strain Cbfe23.</title>
        <authorList>
            <person name="Akbar S."/>
            <person name="Dowd S.E."/>
            <person name="Stevens D.C."/>
        </authorList>
    </citation>
    <scope>NUCLEOTIDE SEQUENCE [LARGE SCALE GENOMIC DNA]</scope>
    <source>
        <strain evidence="3 4">Cbfe23</strain>
    </source>
</reference>
<dbReference type="Proteomes" id="UP000182229">
    <property type="component" value="Unassembled WGS sequence"/>
</dbReference>
<organism evidence="3 4">
    <name type="scientific">Cystobacter ferrugineus</name>
    <dbReference type="NCBI Taxonomy" id="83449"/>
    <lineage>
        <taxon>Bacteria</taxon>
        <taxon>Pseudomonadati</taxon>
        <taxon>Myxococcota</taxon>
        <taxon>Myxococcia</taxon>
        <taxon>Myxococcales</taxon>
        <taxon>Cystobacterineae</taxon>
        <taxon>Archangiaceae</taxon>
        <taxon>Cystobacter</taxon>
    </lineage>
</organism>
<keyword evidence="4" id="KW-1185">Reference proteome</keyword>
<dbReference type="AlphaFoldDB" id="A0A1L9BEC1"/>
<evidence type="ECO:0000313" key="4">
    <source>
        <dbReference type="Proteomes" id="UP000182229"/>
    </source>
</evidence>
<protein>
    <submittedName>
        <fullName evidence="3">Intracellular growth locus iglB</fullName>
    </submittedName>
</protein>
<dbReference type="STRING" id="83449.BON30_14675"/>
<reference evidence="4" key="1">
    <citation type="submission" date="2016-11" db="EMBL/GenBank/DDBJ databases">
        <authorList>
            <person name="Shukria A."/>
            <person name="Stevens D.C."/>
        </authorList>
    </citation>
    <scope>NUCLEOTIDE SEQUENCE [LARGE SCALE GENOMIC DNA]</scope>
    <source>
        <strain evidence="4">Cbfe23</strain>
    </source>
</reference>
<dbReference type="NCBIfam" id="TIGR03355">
    <property type="entry name" value="VI_chp_2"/>
    <property type="match status" value="1"/>
</dbReference>
<comment type="caution">
    <text evidence="3">The sequence shown here is derived from an EMBL/GenBank/DDBJ whole genome shotgun (WGS) entry which is preliminary data.</text>
</comment>
<name>A0A1L9BEC1_9BACT</name>
<dbReference type="InterPro" id="IPR010269">
    <property type="entry name" value="T6SS_TssC-like"/>
</dbReference>
<evidence type="ECO:0000259" key="2">
    <source>
        <dbReference type="Pfam" id="PF18945"/>
    </source>
</evidence>
<proteinExistence type="predicted"/>
<dbReference type="Pfam" id="PF05943">
    <property type="entry name" value="VipB"/>
    <property type="match status" value="1"/>
</dbReference>
<dbReference type="PANTHER" id="PTHR35565">
    <property type="entry name" value="CYTOPLASMIC PROTEIN-RELATED"/>
    <property type="match status" value="1"/>
</dbReference>
<evidence type="ECO:0000313" key="3">
    <source>
        <dbReference type="EMBL" id="OJH40568.1"/>
    </source>
</evidence>
<dbReference type="PANTHER" id="PTHR35565:SF1">
    <property type="entry name" value="TYPE VI SECRETION SYSTEM CONTRACTILE SHEATH LARGE SUBUNIT"/>
    <property type="match status" value="1"/>
</dbReference>
<dbReference type="InterPro" id="IPR044031">
    <property type="entry name" value="TssC1_N"/>
</dbReference>
<dbReference type="Pfam" id="PF18945">
    <property type="entry name" value="VipB_2"/>
    <property type="match status" value="1"/>
</dbReference>
<dbReference type="InterPro" id="IPR044032">
    <property type="entry name" value="TssC1_C"/>
</dbReference>
<accession>A0A1L9BEC1</accession>
<dbReference type="EMBL" id="MPIN01000003">
    <property type="protein sequence ID" value="OJH40568.1"/>
    <property type="molecule type" value="Genomic_DNA"/>
</dbReference>
<gene>
    <name evidence="3" type="ORF">BON30_14675</name>
</gene>
<feature type="domain" description="TssC1 N-terminal" evidence="1">
    <location>
        <begin position="65"/>
        <end position="365"/>
    </location>
</feature>
<evidence type="ECO:0000259" key="1">
    <source>
        <dbReference type="Pfam" id="PF05943"/>
    </source>
</evidence>